<evidence type="ECO:0000256" key="1">
    <source>
        <dbReference type="SAM" id="MobiDB-lite"/>
    </source>
</evidence>
<dbReference type="Proteomes" id="UP000279236">
    <property type="component" value="Unassembled WGS sequence"/>
</dbReference>
<feature type="region of interest" description="Disordered" evidence="1">
    <location>
        <begin position="285"/>
        <end position="355"/>
    </location>
</feature>
<feature type="region of interest" description="Disordered" evidence="1">
    <location>
        <begin position="585"/>
        <end position="604"/>
    </location>
</feature>
<feature type="compositionally biased region" description="Pro residues" evidence="1">
    <location>
        <begin position="329"/>
        <end position="339"/>
    </location>
</feature>
<feature type="compositionally biased region" description="Low complexity" evidence="1">
    <location>
        <begin position="865"/>
        <end position="882"/>
    </location>
</feature>
<reference evidence="2 3" key="1">
    <citation type="submission" date="2018-11" db="EMBL/GenBank/DDBJ databases">
        <title>Genome sequence of Apiotrichum porosum DSM 27194.</title>
        <authorList>
            <person name="Aliyu H."/>
            <person name="Gorte O."/>
            <person name="Ochsenreither K."/>
        </authorList>
    </citation>
    <scope>NUCLEOTIDE SEQUENCE [LARGE SCALE GENOMIC DNA]</scope>
    <source>
        <strain evidence="2 3">DSM 27194</strain>
    </source>
</reference>
<organism evidence="2 3">
    <name type="scientific">Apiotrichum porosum</name>
    <dbReference type="NCBI Taxonomy" id="105984"/>
    <lineage>
        <taxon>Eukaryota</taxon>
        <taxon>Fungi</taxon>
        <taxon>Dikarya</taxon>
        <taxon>Basidiomycota</taxon>
        <taxon>Agaricomycotina</taxon>
        <taxon>Tremellomycetes</taxon>
        <taxon>Trichosporonales</taxon>
        <taxon>Trichosporonaceae</taxon>
        <taxon>Apiotrichum</taxon>
    </lineage>
</organism>
<dbReference type="EMBL" id="RSCE01000001">
    <property type="protein sequence ID" value="RSH88357.1"/>
    <property type="molecule type" value="Genomic_DNA"/>
</dbReference>
<feature type="region of interest" description="Disordered" evidence="1">
    <location>
        <begin position="652"/>
        <end position="682"/>
    </location>
</feature>
<feature type="compositionally biased region" description="Low complexity" evidence="1">
    <location>
        <begin position="922"/>
        <end position="931"/>
    </location>
</feature>
<dbReference type="OrthoDB" id="2564619at2759"/>
<evidence type="ECO:0000313" key="3">
    <source>
        <dbReference type="Proteomes" id="UP000279236"/>
    </source>
</evidence>
<feature type="region of interest" description="Disordered" evidence="1">
    <location>
        <begin position="1028"/>
        <end position="1063"/>
    </location>
</feature>
<feature type="compositionally biased region" description="Basic residues" evidence="1">
    <location>
        <begin position="18"/>
        <end position="28"/>
    </location>
</feature>
<evidence type="ECO:0000313" key="2">
    <source>
        <dbReference type="EMBL" id="RSH88357.1"/>
    </source>
</evidence>
<feature type="region of interest" description="Disordered" evidence="1">
    <location>
        <begin position="1"/>
        <end position="109"/>
    </location>
</feature>
<feature type="compositionally biased region" description="Low complexity" evidence="1">
    <location>
        <begin position="967"/>
        <end position="980"/>
    </location>
</feature>
<dbReference type="GeneID" id="39585438"/>
<feature type="compositionally biased region" description="Low complexity" evidence="1">
    <location>
        <begin position="658"/>
        <end position="675"/>
    </location>
</feature>
<protein>
    <submittedName>
        <fullName evidence="2">Uncharacterized protein</fullName>
    </submittedName>
</protein>
<feature type="region of interest" description="Disordered" evidence="1">
    <location>
        <begin position="859"/>
        <end position="910"/>
    </location>
</feature>
<feature type="compositionally biased region" description="Polar residues" evidence="1">
    <location>
        <begin position="208"/>
        <end position="220"/>
    </location>
</feature>
<feature type="compositionally biased region" description="Pro residues" evidence="1">
    <location>
        <begin position="308"/>
        <end position="318"/>
    </location>
</feature>
<accession>A0A427YBM0</accession>
<comment type="caution">
    <text evidence="2">The sequence shown here is derived from an EMBL/GenBank/DDBJ whole genome shotgun (WGS) entry which is preliminary data.</text>
</comment>
<feature type="compositionally biased region" description="Polar residues" evidence="1">
    <location>
        <begin position="883"/>
        <end position="893"/>
    </location>
</feature>
<sequence>MEKSHPEGSGSLIPTGSKRVRTAQHGRRTSGQLVLLSDLAQSPPASFVATRTTATASGAQVSSPSLSSSPLGSPSSSSDQDSSLLRAARASSSTTTGIARTTKPPNLSLLPSSVTDLDFDFFDSPVVPLELSPVLSISRPSAEHIAIPPAYDVALESPFAEAPASPPIPIERSSRSYSFTSSSAYSNALTSTTVSDAPPVRLTPLDRSLSSGTFGSSNRSRAAHVAVDSGPDDSPRLPGAHLSRQTSIASTALTVASSGVSATHWRPETDVAIIQHLLAARQRSDSAIVPPSPTGTLAPSPSTLAAFPEPPTREPSPPAQASTSRGEPVPAPHKPPPSAGTPLICGGVDEQPEDSASIVRQNSRVARAQVAASATTPYPSREDDTLRSAHWTNRHVDMYHHQSESSRVHPALTLDETERLVKRFYDEPLNLGPDPSHIDSSEAVYRTMSIESGDSGYAESTTTLANLLPSTSSAASAASHNAPYSRQQPTVPNQVYGSLMERLPAAMASKSDLTADQKAQLVKRTRKLERMLGEQLTEPTIERFVVEPVTATTTVTTKVEEDVWPSSNSSAPEWLREDCVPQRVVDHGPSDPKSSQRKGGRLARAIRGEAAMPVTAGLRVYVARETTVAETLVRGEQQLVRGEQHHQINLIVAPPSSPGATTSTDASSPPSSPTRSAEDAARTARRLQLAKLKRLLGTPIPSHLVDPLMRNSEEDLVPSCTPPLRETSQTNLQVLGDKLRSRAPFRRNREGKEVVVVDTVSQPPPDELLDPNGPMSASDRQLARMRATRLEKKFGITPPPALYLPIQRPQPLGPQPTGSRGSPTFDGYRNSLQSLIYLVEHDQDRLACLVDELESANDEEEEVMASLAPPANSPYSPASPASVYSTKTPTTVRRLSGRTSPAASTATGSSFATRFTRRMSAPPASVSFSPFADDRSPSSPRSFFVAPRGNMTPPPSISAATCPSPHASTTSLATTNASPSFHRRRNSSKLSKFFGDDSIDFAALQAACAVPPSASTLPMHSVSERAASPLSVSPASTMSTMSRKLRPFPHDVSRPTTPPAARRRDTLDGVLLEMWHAVQGEVSRGALGAADAARLGDLMGLLRRKREHTSWAEL</sequence>
<feature type="compositionally biased region" description="Low complexity" evidence="1">
    <location>
        <begin position="897"/>
        <end position="910"/>
    </location>
</feature>
<dbReference type="AlphaFoldDB" id="A0A427YBM0"/>
<feature type="compositionally biased region" description="Low complexity" evidence="1">
    <location>
        <begin position="56"/>
        <end position="102"/>
    </location>
</feature>
<feature type="compositionally biased region" description="Polar residues" evidence="1">
    <location>
        <begin position="1030"/>
        <end position="1042"/>
    </location>
</feature>
<feature type="region of interest" description="Disordered" evidence="1">
    <location>
        <begin position="195"/>
        <end position="241"/>
    </location>
</feature>
<feature type="compositionally biased region" description="Polar residues" evidence="1">
    <location>
        <begin position="39"/>
        <end position="55"/>
    </location>
</feature>
<feature type="region of interest" description="Disordered" evidence="1">
    <location>
        <begin position="922"/>
        <end position="983"/>
    </location>
</feature>
<feature type="region of interest" description="Disordered" evidence="1">
    <location>
        <begin position="798"/>
        <end position="825"/>
    </location>
</feature>
<keyword evidence="3" id="KW-1185">Reference proteome</keyword>
<name>A0A427YBM0_9TREE</name>
<proteinExistence type="predicted"/>
<feature type="compositionally biased region" description="Polar residues" evidence="1">
    <location>
        <begin position="294"/>
        <end position="303"/>
    </location>
</feature>
<dbReference type="RefSeq" id="XP_028480565.1">
    <property type="nucleotide sequence ID" value="XM_028616708.1"/>
</dbReference>
<gene>
    <name evidence="2" type="ORF">EHS24_000895</name>
</gene>